<reference evidence="6 7" key="1">
    <citation type="submission" date="2016-08" db="EMBL/GenBank/DDBJ databases">
        <title>Complete genome sequence of Fictibacillus arsenicus G25-54, a strain with toxicity to nematodes and a potential arsenic-resistance activity.</title>
        <authorList>
            <person name="Zheng Z."/>
        </authorList>
    </citation>
    <scope>NUCLEOTIDE SEQUENCE [LARGE SCALE GENOMIC DNA]</scope>
    <source>
        <strain evidence="6 7">G25-54</strain>
    </source>
</reference>
<keyword evidence="2" id="KW-0472">Membrane</keyword>
<proteinExistence type="predicted"/>
<dbReference type="InterPro" id="IPR043128">
    <property type="entry name" value="Rev_trsase/Diguanyl_cyclase"/>
</dbReference>
<keyword evidence="2" id="KW-1133">Transmembrane helix</keyword>
<dbReference type="KEGG" id="far:ABE41_014785"/>
<dbReference type="STRING" id="255247.ABE41_014785"/>
<dbReference type="NCBIfam" id="TIGR00229">
    <property type="entry name" value="sensory_box"/>
    <property type="match status" value="1"/>
</dbReference>
<dbReference type="AlphaFoldDB" id="A0A1B1Z763"/>
<dbReference type="FunFam" id="3.20.20.450:FF:000001">
    <property type="entry name" value="Cyclic di-GMP phosphodiesterase yahA"/>
    <property type="match status" value="1"/>
</dbReference>
<dbReference type="Gene3D" id="2.10.70.100">
    <property type="match status" value="1"/>
</dbReference>
<evidence type="ECO:0000256" key="1">
    <source>
        <dbReference type="SAM" id="Coils"/>
    </source>
</evidence>
<dbReference type="PANTHER" id="PTHR44757:SF2">
    <property type="entry name" value="BIOFILM ARCHITECTURE MAINTENANCE PROTEIN MBAA"/>
    <property type="match status" value="1"/>
</dbReference>
<dbReference type="Proteomes" id="UP000077412">
    <property type="component" value="Chromosome"/>
</dbReference>
<evidence type="ECO:0000313" key="6">
    <source>
        <dbReference type="EMBL" id="ANX13272.1"/>
    </source>
</evidence>
<name>A0A1B1Z763_9BACL</name>
<dbReference type="PROSITE" id="PS50113">
    <property type="entry name" value="PAC"/>
    <property type="match status" value="1"/>
</dbReference>
<dbReference type="SMART" id="SM00052">
    <property type="entry name" value="EAL"/>
    <property type="match status" value="1"/>
</dbReference>
<dbReference type="CDD" id="cd00130">
    <property type="entry name" value="PAS"/>
    <property type="match status" value="1"/>
</dbReference>
<keyword evidence="2" id="KW-0812">Transmembrane</keyword>
<protein>
    <recommendedName>
        <fullName evidence="8">Diguanylate cyclase</fullName>
    </recommendedName>
</protein>
<dbReference type="SUPFAM" id="SSF55073">
    <property type="entry name" value="Nucleotide cyclase"/>
    <property type="match status" value="1"/>
</dbReference>
<keyword evidence="7" id="KW-1185">Reference proteome</keyword>
<feature type="coiled-coil region" evidence="1">
    <location>
        <begin position="63"/>
        <end position="90"/>
    </location>
</feature>
<dbReference type="RefSeq" id="WP_066291838.1">
    <property type="nucleotide sequence ID" value="NZ_CP016761.1"/>
</dbReference>
<dbReference type="SUPFAM" id="SSF55785">
    <property type="entry name" value="PYP-like sensor domain (PAS domain)"/>
    <property type="match status" value="1"/>
</dbReference>
<dbReference type="Pfam" id="PF00563">
    <property type="entry name" value="EAL"/>
    <property type="match status" value="1"/>
</dbReference>
<dbReference type="InterPro" id="IPR000014">
    <property type="entry name" value="PAS"/>
</dbReference>
<evidence type="ECO:0000313" key="7">
    <source>
        <dbReference type="Proteomes" id="UP000077412"/>
    </source>
</evidence>
<dbReference type="PROSITE" id="PS50883">
    <property type="entry name" value="EAL"/>
    <property type="match status" value="1"/>
</dbReference>
<feature type="domain" description="EAL" evidence="4">
    <location>
        <begin position="382"/>
        <end position="636"/>
    </location>
</feature>
<accession>A0A1B1Z763</accession>
<feature type="transmembrane region" description="Helical" evidence="2">
    <location>
        <begin position="12"/>
        <end position="29"/>
    </location>
</feature>
<dbReference type="SUPFAM" id="SSF141868">
    <property type="entry name" value="EAL domain-like"/>
    <property type="match status" value="1"/>
</dbReference>
<dbReference type="InterPro" id="IPR001610">
    <property type="entry name" value="PAC"/>
</dbReference>
<evidence type="ECO:0008006" key="8">
    <source>
        <dbReference type="Google" id="ProtNLM"/>
    </source>
</evidence>
<dbReference type="InterPro" id="IPR013655">
    <property type="entry name" value="PAS_fold_3"/>
</dbReference>
<evidence type="ECO:0000259" key="3">
    <source>
        <dbReference type="PROSITE" id="PS50113"/>
    </source>
</evidence>
<dbReference type="SMART" id="SM00267">
    <property type="entry name" value="GGDEF"/>
    <property type="match status" value="1"/>
</dbReference>
<feature type="domain" description="PAC" evidence="3">
    <location>
        <begin position="157"/>
        <end position="209"/>
    </location>
</feature>
<evidence type="ECO:0000256" key="2">
    <source>
        <dbReference type="SAM" id="Phobius"/>
    </source>
</evidence>
<dbReference type="InterPro" id="IPR035919">
    <property type="entry name" value="EAL_sf"/>
</dbReference>
<dbReference type="Gene3D" id="3.30.450.20">
    <property type="entry name" value="PAS domain"/>
    <property type="match status" value="1"/>
</dbReference>
<organism evidence="6 7">
    <name type="scientific">Fictibacillus arsenicus</name>
    <dbReference type="NCBI Taxonomy" id="255247"/>
    <lineage>
        <taxon>Bacteria</taxon>
        <taxon>Bacillati</taxon>
        <taxon>Bacillota</taxon>
        <taxon>Bacilli</taxon>
        <taxon>Bacillales</taxon>
        <taxon>Fictibacillaceae</taxon>
        <taxon>Fictibacillus</taxon>
    </lineage>
</organism>
<feature type="domain" description="GGDEF" evidence="5">
    <location>
        <begin position="241"/>
        <end position="373"/>
    </location>
</feature>
<dbReference type="Pfam" id="PF00990">
    <property type="entry name" value="GGDEF"/>
    <property type="match status" value="1"/>
</dbReference>
<dbReference type="Pfam" id="PF08447">
    <property type="entry name" value="PAS_3"/>
    <property type="match status" value="1"/>
</dbReference>
<dbReference type="CDD" id="cd01949">
    <property type="entry name" value="GGDEF"/>
    <property type="match status" value="1"/>
</dbReference>
<dbReference type="Gene3D" id="3.20.20.450">
    <property type="entry name" value="EAL domain"/>
    <property type="match status" value="1"/>
</dbReference>
<feature type="transmembrane region" description="Helical" evidence="2">
    <location>
        <begin position="35"/>
        <end position="53"/>
    </location>
</feature>
<dbReference type="InterPro" id="IPR000160">
    <property type="entry name" value="GGDEF_dom"/>
</dbReference>
<evidence type="ECO:0000259" key="5">
    <source>
        <dbReference type="PROSITE" id="PS50887"/>
    </source>
</evidence>
<dbReference type="InterPro" id="IPR035965">
    <property type="entry name" value="PAS-like_dom_sf"/>
</dbReference>
<dbReference type="InterPro" id="IPR000700">
    <property type="entry name" value="PAS-assoc_C"/>
</dbReference>
<dbReference type="EMBL" id="CP016761">
    <property type="protein sequence ID" value="ANX13272.1"/>
    <property type="molecule type" value="Genomic_DNA"/>
</dbReference>
<dbReference type="OrthoDB" id="9759607at2"/>
<dbReference type="PANTHER" id="PTHR44757">
    <property type="entry name" value="DIGUANYLATE CYCLASE DGCP"/>
    <property type="match status" value="1"/>
</dbReference>
<dbReference type="Gene3D" id="3.30.70.270">
    <property type="match status" value="1"/>
</dbReference>
<dbReference type="CDD" id="cd01948">
    <property type="entry name" value="EAL"/>
    <property type="match status" value="1"/>
</dbReference>
<gene>
    <name evidence="6" type="ORF">ABE41_014785</name>
</gene>
<sequence length="639" mass="72914">MAFIHSNKKKWLSIIAAFFTIHLAGSIGSIYTQNIWLYVLEIGVVFVFGIFVYKMLKEKDSYAIDLEKEIKKHKETHAELEASRGNLQNVFDSIDVAIWSHNLQTNKLLITSGIEKLYGYPLQAFYDDVDLWKKVIHPDDLEIIIMRASDIEKGIIATSEYRILRPDGDIRWIQDRGIPFLNEKGELVDFNSILIDITERKHAEMTINQMAYFDELTGLPNRNGFMETIEQKMNEVDLKQGNLALLFLDLDRFNVLNDTLGHSFGDLLLQKVADLLKSTVAGKGQVFRRSGDEFLILMEFKDAAEVRIVAEDIICSFTKPFLLSGKEVFTTPSIGISLYPGNGSDSETLLKRADAALYQAKDRGRNTYQFFTEQHDGKMERRLNLEHGLRKALKKNELFLVYQPQVQFHTRKIAGVEALLRWNKDSEGIISPGEFIPIAEDTGMILPIGEWVLKNACMQGSKWHQNGFDDLLISVNISVRQLLEESFVDRVESILIETHFPASSLELEITESTTMESMEETLPVLNRLREKGIRISIDDFGTGYSSLTYLRQLPVDTLKIDKMFIDDILTDPKAGAIAKTIIDMGHNLSFHVIAEGIESCKQIDFLLEQGCMYGQGYHLFKPLQPEELEKYLQENMVIN</sequence>
<dbReference type="SMART" id="SM00086">
    <property type="entry name" value="PAC"/>
    <property type="match status" value="1"/>
</dbReference>
<evidence type="ECO:0000259" key="4">
    <source>
        <dbReference type="PROSITE" id="PS50883"/>
    </source>
</evidence>
<keyword evidence="1" id="KW-0175">Coiled coil</keyword>
<dbReference type="NCBIfam" id="TIGR00254">
    <property type="entry name" value="GGDEF"/>
    <property type="match status" value="1"/>
</dbReference>
<dbReference type="InterPro" id="IPR001633">
    <property type="entry name" value="EAL_dom"/>
</dbReference>
<dbReference type="InterPro" id="IPR052155">
    <property type="entry name" value="Biofilm_reg_signaling"/>
</dbReference>
<dbReference type="PROSITE" id="PS50887">
    <property type="entry name" value="GGDEF"/>
    <property type="match status" value="1"/>
</dbReference>
<dbReference type="InterPro" id="IPR029787">
    <property type="entry name" value="Nucleotide_cyclase"/>
</dbReference>